<keyword evidence="1" id="KW-0732">Signal</keyword>
<dbReference type="SUPFAM" id="SSF56988">
    <property type="entry name" value="Anthrax protective antigen"/>
    <property type="match status" value="1"/>
</dbReference>
<organism evidence="3 4">
    <name type="scientific">Rudanella paleaurantiibacter</name>
    <dbReference type="NCBI Taxonomy" id="2614655"/>
    <lineage>
        <taxon>Bacteria</taxon>
        <taxon>Pseudomonadati</taxon>
        <taxon>Bacteroidota</taxon>
        <taxon>Cytophagia</taxon>
        <taxon>Cytophagales</taxon>
        <taxon>Cytophagaceae</taxon>
        <taxon>Rudanella</taxon>
    </lineage>
</organism>
<dbReference type="Gene3D" id="2.60.120.380">
    <property type="match status" value="1"/>
</dbReference>
<keyword evidence="4" id="KW-1185">Reference proteome</keyword>
<reference evidence="3 4" key="1">
    <citation type="submission" date="2019-10" db="EMBL/GenBank/DDBJ databases">
        <title>Rudanella paleaurantiibacter sp. nov., isolated from sludge.</title>
        <authorList>
            <person name="Xu S.Q."/>
        </authorList>
    </citation>
    <scope>NUCLEOTIDE SEQUENCE [LARGE SCALE GENOMIC DNA]</scope>
    <source>
        <strain evidence="3 4">HX-22-17</strain>
    </source>
</reference>
<evidence type="ECO:0000259" key="2">
    <source>
        <dbReference type="PROSITE" id="PS51820"/>
    </source>
</evidence>
<evidence type="ECO:0000313" key="3">
    <source>
        <dbReference type="EMBL" id="KAB7732170.1"/>
    </source>
</evidence>
<accession>A0A7J5U396</accession>
<evidence type="ECO:0000256" key="1">
    <source>
        <dbReference type="SAM" id="SignalP"/>
    </source>
</evidence>
<feature type="chain" id="PRO_5029821639" description="PA14 domain-containing protein" evidence="1">
    <location>
        <begin position="29"/>
        <end position="560"/>
    </location>
</feature>
<feature type="domain" description="PA14" evidence="2">
    <location>
        <begin position="197"/>
        <end position="341"/>
    </location>
</feature>
<comment type="caution">
    <text evidence="3">The sequence shown here is derived from an EMBL/GenBank/DDBJ whole genome shotgun (WGS) entry which is preliminary data.</text>
</comment>
<gene>
    <name evidence="3" type="ORF">F5984_08150</name>
</gene>
<name>A0A7J5U396_9BACT</name>
<dbReference type="RefSeq" id="WP_152123738.1">
    <property type="nucleotide sequence ID" value="NZ_WELI01000002.1"/>
</dbReference>
<feature type="signal peptide" evidence="1">
    <location>
        <begin position="1"/>
        <end position="28"/>
    </location>
</feature>
<dbReference type="EMBL" id="WELI01000002">
    <property type="protein sequence ID" value="KAB7732170.1"/>
    <property type="molecule type" value="Genomic_DNA"/>
</dbReference>
<evidence type="ECO:0000313" key="4">
    <source>
        <dbReference type="Proteomes" id="UP000488299"/>
    </source>
</evidence>
<protein>
    <recommendedName>
        <fullName evidence="2">PA14 domain-containing protein</fullName>
    </recommendedName>
</protein>
<dbReference type="PROSITE" id="PS51820">
    <property type="entry name" value="PA14"/>
    <property type="match status" value="1"/>
</dbReference>
<proteinExistence type="predicted"/>
<sequence>MLTKTHPVFRCGLPVLLTGLLLSSTGRAQTASGGLPGLPTDKLALPANWQRAGGVMASPSETTIKTSAGTTLLVGKAGDALTLVANPTDFALQTELLLSAGATAQLTLPSGQTIPLVEPQLSKMPGLWQTMSLRYRAATNTRPAAIDLLAINGVTVREGQTLARSNTKGPLLLTVTNGTVALRNIGYRALANRKIAQWAGPLTYAVYDGETIDRVNLQKLKVLKKDTTSAISYESSYGTKPRGFTMLFQGKLNIPEAATYQFDLDYGGRADLRIDGKEVAKADYKDLGAYVTAQVPLSAGTHEIEVLYARAWQRPGLGLFISLPDTRPQALHTLVSLPEPDPIGTIAIQPNGRPELIRSFVQLPGEKIKRTHSLSVGTPAGKHFTLDLNQMALLQVWKGPFADVTEMWYERGEPQLLKPMGVNVLLAPQTALMPLSDSQAAWPDSVSETILQYRGTVIDKQGMPTIEYGLGGATVTDAVRPSADGLTRTLTLSGAAQNPVVCRLASGSRIEEVEKGLYAVNDRAYYIRIDPKLKPQLSTINGKQELRLPVKGGVSYEIVF</sequence>
<dbReference type="Proteomes" id="UP000488299">
    <property type="component" value="Unassembled WGS sequence"/>
</dbReference>
<dbReference type="InterPro" id="IPR037524">
    <property type="entry name" value="PA14/GLEYA"/>
</dbReference>
<dbReference type="AlphaFoldDB" id="A0A7J5U396"/>